<reference evidence="2" key="1">
    <citation type="submission" date="2022-02" db="EMBL/GenBank/DDBJ databases">
        <title>Crop Bioprotection Bacillus Genome Sequencing.</title>
        <authorList>
            <person name="Dunlap C."/>
        </authorList>
    </citation>
    <scope>NUCLEOTIDE SEQUENCE</scope>
    <source>
        <strain evidence="2">M18B4</strain>
    </source>
</reference>
<organism evidence="2 3">
    <name type="scientific">Bacillus spizizenii</name>
    <name type="common">Bacillus subtilis subsp. spizizenii</name>
    <dbReference type="NCBI Taxonomy" id="96241"/>
    <lineage>
        <taxon>Bacteria</taxon>
        <taxon>Bacillati</taxon>
        <taxon>Bacillota</taxon>
        <taxon>Bacilli</taxon>
        <taxon>Bacillales</taxon>
        <taxon>Bacillaceae</taxon>
        <taxon>Bacillus</taxon>
    </lineage>
</organism>
<evidence type="ECO:0000313" key="3">
    <source>
        <dbReference type="Proteomes" id="UP001070352"/>
    </source>
</evidence>
<dbReference type="EMBL" id="JALANJ010000034">
    <property type="protein sequence ID" value="MCY8122429.1"/>
    <property type="molecule type" value="Genomic_DNA"/>
</dbReference>
<keyword evidence="1" id="KW-0175">Coiled coil</keyword>
<evidence type="ECO:0000313" key="2">
    <source>
        <dbReference type="EMBL" id="MCY8122429.1"/>
    </source>
</evidence>
<proteinExistence type="predicted"/>
<comment type="caution">
    <text evidence="2">The sequence shown here is derived from an EMBL/GenBank/DDBJ whole genome shotgun (WGS) entry which is preliminary data.</text>
</comment>
<name>A0A9Q4DR66_BACSC</name>
<accession>A0A9Q4DR66</accession>
<feature type="coiled-coil region" evidence="1">
    <location>
        <begin position="5"/>
        <end position="56"/>
    </location>
</feature>
<protein>
    <submittedName>
        <fullName evidence="2">Uncharacterized protein</fullName>
    </submittedName>
</protein>
<evidence type="ECO:0000256" key="1">
    <source>
        <dbReference type="SAM" id="Coils"/>
    </source>
</evidence>
<gene>
    <name evidence="2" type="ORF">MOC45_17840</name>
</gene>
<sequence length="57" mass="7042">MNETIEELKEELRDAKTRLFHINSRMSELDYLIERRRETMEDIEELERQLKSQKGEM</sequence>
<dbReference type="AlphaFoldDB" id="A0A9Q4DR66"/>
<dbReference type="Proteomes" id="UP001070352">
    <property type="component" value="Unassembled WGS sequence"/>
</dbReference>